<protein>
    <submittedName>
        <fullName evidence="6">Transcriptional regulator, TetR family</fullName>
    </submittedName>
</protein>
<dbReference type="PANTHER" id="PTHR47506:SF6">
    <property type="entry name" value="HTH-TYPE TRANSCRIPTIONAL REPRESSOR NEMR"/>
    <property type="match status" value="1"/>
</dbReference>
<dbReference type="KEGG" id="bid:Bind_2558"/>
<dbReference type="EMBL" id="CP001016">
    <property type="protein sequence ID" value="ACB96160.1"/>
    <property type="molecule type" value="Genomic_DNA"/>
</dbReference>
<dbReference type="RefSeq" id="WP_012385513.1">
    <property type="nucleotide sequence ID" value="NC_010581.1"/>
</dbReference>
<reference evidence="7" key="1">
    <citation type="submission" date="2008-03" db="EMBL/GenBank/DDBJ databases">
        <title>Complete sequence of chromosome of Beijerinckia indica subsp. indica ATCC 9039.</title>
        <authorList>
            <consortium name="US DOE Joint Genome Institute"/>
            <person name="Copeland A."/>
            <person name="Lucas S."/>
            <person name="Lapidus A."/>
            <person name="Glavina del Rio T."/>
            <person name="Dalin E."/>
            <person name="Tice H."/>
            <person name="Bruce D."/>
            <person name="Goodwin L."/>
            <person name="Pitluck S."/>
            <person name="LaButti K."/>
            <person name="Schmutz J."/>
            <person name="Larimer F."/>
            <person name="Land M."/>
            <person name="Hauser L."/>
            <person name="Kyrpides N."/>
            <person name="Mikhailova N."/>
            <person name="Dunfield P.F."/>
            <person name="Dedysh S.N."/>
            <person name="Liesack W."/>
            <person name="Saw J.H."/>
            <person name="Alam M."/>
            <person name="Chen Y."/>
            <person name="Murrell J.C."/>
            <person name="Richardson P."/>
        </authorList>
    </citation>
    <scope>NUCLEOTIDE SEQUENCE [LARGE SCALE GENOMIC DNA]</scope>
    <source>
        <strain evidence="7">ATCC 9039 / DSM 1715 / NCIMB 8712</strain>
    </source>
</reference>
<evidence type="ECO:0000256" key="3">
    <source>
        <dbReference type="ARBA" id="ARBA00023163"/>
    </source>
</evidence>
<dbReference type="eggNOG" id="COG1309">
    <property type="taxonomic scope" value="Bacteria"/>
</dbReference>
<feature type="DNA-binding region" description="H-T-H motif" evidence="4">
    <location>
        <begin position="27"/>
        <end position="46"/>
    </location>
</feature>
<evidence type="ECO:0000256" key="1">
    <source>
        <dbReference type="ARBA" id="ARBA00023015"/>
    </source>
</evidence>
<dbReference type="GO" id="GO:0003677">
    <property type="term" value="F:DNA binding"/>
    <property type="evidence" value="ECO:0007669"/>
    <property type="project" value="UniProtKB-UniRule"/>
</dbReference>
<gene>
    <name evidence="6" type="ordered locus">Bind_2558</name>
</gene>
<dbReference type="OrthoDB" id="9811084at2"/>
<sequence>MARPSLREKIIDAALECFHEQGFLGCSVQDITDAAGAPKGSFYNHFKTKEALALEVLQRYVDAVRVGMLFEGDRPPLERLRAHFEYLIERNKDLDFARGCMIANFTSEMADHYPDMRTALDHAMTRWSTAITSLLRQAQIDGKLSQAKDPERLARFMICAWQGTLMRARIAKIHQPFDDFFALIFEDLLA</sequence>
<feature type="domain" description="HTH tetR-type" evidence="5">
    <location>
        <begin position="4"/>
        <end position="64"/>
    </location>
</feature>
<dbReference type="InterPro" id="IPR011075">
    <property type="entry name" value="TetR_C"/>
</dbReference>
<keyword evidence="3" id="KW-0804">Transcription</keyword>
<dbReference type="InterPro" id="IPR036271">
    <property type="entry name" value="Tet_transcr_reg_TetR-rel_C_sf"/>
</dbReference>
<evidence type="ECO:0000313" key="6">
    <source>
        <dbReference type="EMBL" id="ACB96160.1"/>
    </source>
</evidence>
<evidence type="ECO:0000256" key="4">
    <source>
        <dbReference type="PROSITE-ProRule" id="PRU00335"/>
    </source>
</evidence>
<keyword evidence="2 4" id="KW-0238">DNA-binding</keyword>
<dbReference type="Pfam" id="PF16925">
    <property type="entry name" value="TetR_C_13"/>
    <property type="match status" value="1"/>
</dbReference>
<dbReference type="PROSITE" id="PS50977">
    <property type="entry name" value="HTH_TETR_2"/>
    <property type="match status" value="1"/>
</dbReference>
<dbReference type="InterPro" id="IPR001647">
    <property type="entry name" value="HTH_TetR"/>
</dbReference>
<dbReference type="InterPro" id="IPR009057">
    <property type="entry name" value="Homeodomain-like_sf"/>
</dbReference>
<dbReference type="PANTHER" id="PTHR47506">
    <property type="entry name" value="TRANSCRIPTIONAL REGULATORY PROTEIN"/>
    <property type="match status" value="1"/>
</dbReference>
<keyword evidence="7" id="KW-1185">Reference proteome</keyword>
<name>B2IIU8_BEII9</name>
<keyword evidence="1" id="KW-0805">Transcription regulation</keyword>
<reference evidence="6 7" key="2">
    <citation type="journal article" date="2010" name="J. Bacteriol.">
        <title>Complete genome sequence of Beijerinckia indica subsp. indica.</title>
        <authorList>
            <person name="Tamas I."/>
            <person name="Dedysh S.N."/>
            <person name="Liesack W."/>
            <person name="Stott M.B."/>
            <person name="Alam M."/>
            <person name="Murrell J.C."/>
            <person name="Dunfield P.F."/>
        </authorList>
    </citation>
    <scope>NUCLEOTIDE SEQUENCE [LARGE SCALE GENOMIC DNA]</scope>
    <source>
        <strain evidence="7">ATCC 9039 / DSM 1715 / NCIMB 8712</strain>
    </source>
</reference>
<evidence type="ECO:0000256" key="2">
    <source>
        <dbReference type="ARBA" id="ARBA00023125"/>
    </source>
</evidence>
<accession>B2IIU8</accession>
<dbReference type="Proteomes" id="UP000001695">
    <property type="component" value="Chromosome"/>
</dbReference>
<dbReference type="Pfam" id="PF00440">
    <property type="entry name" value="TetR_N"/>
    <property type="match status" value="1"/>
</dbReference>
<dbReference type="HOGENOM" id="CLU_069356_28_1_5"/>
<dbReference type="PRINTS" id="PR00455">
    <property type="entry name" value="HTHTETR"/>
</dbReference>
<dbReference type="SUPFAM" id="SSF46689">
    <property type="entry name" value="Homeodomain-like"/>
    <property type="match status" value="1"/>
</dbReference>
<dbReference type="AlphaFoldDB" id="B2IIU8"/>
<proteinExistence type="predicted"/>
<evidence type="ECO:0000259" key="5">
    <source>
        <dbReference type="PROSITE" id="PS50977"/>
    </source>
</evidence>
<dbReference type="Gene3D" id="1.10.357.10">
    <property type="entry name" value="Tetracycline Repressor, domain 2"/>
    <property type="match status" value="1"/>
</dbReference>
<dbReference type="SUPFAM" id="SSF48498">
    <property type="entry name" value="Tetracyclin repressor-like, C-terminal domain"/>
    <property type="match status" value="1"/>
</dbReference>
<dbReference type="STRING" id="395963.Bind_2558"/>
<organism evidence="6 7">
    <name type="scientific">Beijerinckia indica subsp. indica (strain ATCC 9039 / DSM 1715 / NCIMB 8712)</name>
    <dbReference type="NCBI Taxonomy" id="395963"/>
    <lineage>
        <taxon>Bacteria</taxon>
        <taxon>Pseudomonadati</taxon>
        <taxon>Pseudomonadota</taxon>
        <taxon>Alphaproteobacteria</taxon>
        <taxon>Hyphomicrobiales</taxon>
        <taxon>Beijerinckiaceae</taxon>
        <taxon>Beijerinckia</taxon>
    </lineage>
</organism>
<evidence type="ECO:0000313" key="7">
    <source>
        <dbReference type="Proteomes" id="UP000001695"/>
    </source>
</evidence>